<evidence type="ECO:0000313" key="12">
    <source>
        <dbReference type="EMBL" id="ORX98481.1"/>
    </source>
</evidence>
<evidence type="ECO:0000259" key="11">
    <source>
        <dbReference type="Pfam" id="PF03372"/>
    </source>
</evidence>
<comment type="caution">
    <text evidence="12">The sequence shown here is derived from an EMBL/GenBank/DDBJ whole genome shotgun (WGS) entry which is preliminary data.</text>
</comment>
<dbReference type="SUPFAM" id="SSF56219">
    <property type="entry name" value="DNase I-like"/>
    <property type="match status" value="1"/>
</dbReference>
<dbReference type="InterPro" id="IPR036691">
    <property type="entry name" value="Endo/exonu/phosph_ase_sf"/>
</dbReference>
<comment type="cofactor">
    <cofactor evidence="1">
        <name>Mn(2+)</name>
        <dbReference type="ChEBI" id="CHEBI:29035"/>
    </cofactor>
</comment>
<evidence type="ECO:0000256" key="8">
    <source>
        <dbReference type="ARBA" id="ARBA00022842"/>
    </source>
</evidence>
<sequence length="317" mass="36139">MFCYAVNSLLSVFAQPQQKAPAESSITPFYFNSELKKWLPLHRDQIGVPPPAERTNFDDDVAFGTFKLVCYNLYNVNKSSSDACIRSLLQVLLQEDADVICLQEATLEFVEQIKKELWIQQSYMLSDIEPQNLHGVLMLSRLPLHPFYETYLPSKQQRKMLYADVYINEQSMVRIATSHLDDSAQNVHMRKRQLETMKTVLLPESEKDRFMTSILCGDFNFTEASEDDVLKSAHFIDAWKHLYPKGEAGAGYTSGINYPTSNRSRNDRVYICNHTNGVQWVPASVKLIGDKPLAGEPHVFPASHLGLSYTFTATWPN</sequence>
<keyword evidence="7" id="KW-0378">Hydrolase</keyword>
<organism evidence="12 13">
    <name type="scientific">Basidiobolus meristosporus CBS 931.73</name>
    <dbReference type="NCBI Taxonomy" id="1314790"/>
    <lineage>
        <taxon>Eukaryota</taxon>
        <taxon>Fungi</taxon>
        <taxon>Fungi incertae sedis</taxon>
        <taxon>Zoopagomycota</taxon>
        <taxon>Entomophthoromycotina</taxon>
        <taxon>Basidiobolomycetes</taxon>
        <taxon>Basidiobolales</taxon>
        <taxon>Basidiobolaceae</taxon>
        <taxon>Basidiobolus</taxon>
    </lineage>
</organism>
<comment type="subcellular location">
    <subcellularLocation>
        <location evidence="3">Nucleus</location>
        <location evidence="3">PML body</location>
    </subcellularLocation>
</comment>
<evidence type="ECO:0000256" key="2">
    <source>
        <dbReference type="ARBA" id="ARBA00001946"/>
    </source>
</evidence>
<dbReference type="EMBL" id="MCFE01000113">
    <property type="protein sequence ID" value="ORX98481.1"/>
    <property type="molecule type" value="Genomic_DNA"/>
</dbReference>
<dbReference type="InterPro" id="IPR005135">
    <property type="entry name" value="Endo/exonuclease/phosphatase"/>
</dbReference>
<dbReference type="GO" id="GO:0070260">
    <property type="term" value="F:5'-tyrosyl-DNA phosphodiesterase activity"/>
    <property type="evidence" value="ECO:0007669"/>
    <property type="project" value="TreeGrafter"/>
</dbReference>
<dbReference type="GO" id="GO:0004518">
    <property type="term" value="F:nuclease activity"/>
    <property type="evidence" value="ECO:0007669"/>
    <property type="project" value="UniProtKB-KW"/>
</dbReference>
<evidence type="ECO:0000256" key="1">
    <source>
        <dbReference type="ARBA" id="ARBA00001936"/>
    </source>
</evidence>
<reference evidence="12 13" key="1">
    <citation type="submission" date="2016-07" db="EMBL/GenBank/DDBJ databases">
        <title>Pervasive Adenine N6-methylation of Active Genes in Fungi.</title>
        <authorList>
            <consortium name="DOE Joint Genome Institute"/>
            <person name="Mondo S.J."/>
            <person name="Dannebaum R.O."/>
            <person name="Kuo R.C."/>
            <person name="Labutti K."/>
            <person name="Haridas S."/>
            <person name="Kuo A."/>
            <person name="Salamov A."/>
            <person name="Ahrendt S.R."/>
            <person name="Lipzen A."/>
            <person name="Sullivan W."/>
            <person name="Andreopoulos W.B."/>
            <person name="Clum A."/>
            <person name="Lindquist E."/>
            <person name="Daum C."/>
            <person name="Ramamoorthy G.K."/>
            <person name="Gryganskyi A."/>
            <person name="Culley D."/>
            <person name="Magnuson J.K."/>
            <person name="James T.Y."/>
            <person name="O'Malley M.A."/>
            <person name="Stajich J.E."/>
            <person name="Spatafora J.W."/>
            <person name="Visel A."/>
            <person name="Grigoriev I.V."/>
        </authorList>
    </citation>
    <scope>NUCLEOTIDE SEQUENCE [LARGE SCALE GENOMIC DNA]</scope>
    <source>
        <strain evidence="12 13">CBS 931.73</strain>
    </source>
</reference>
<dbReference type="InParanoid" id="A0A1Y1YKE9"/>
<feature type="domain" description="Endonuclease/exonuclease/phosphatase" evidence="11">
    <location>
        <begin position="74"/>
        <end position="280"/>
    </location>
</feature>
<proteinExistence type="predicted"/>
<dbReference type="Proteomes" id="UP000193498">
    <property type="component" value="Unassembled WGS sequence"/>
</dbReference>
<keyword evidence="8" id="KW-0460">Magnesium</keyword>
<keyword evidence="4" id="KW-0540">Nuclease</keyword>
<comment type="cofactor">
    <cofactor evidence="2">
        <name>Mg(2+)</name>
        <dbReference type="ChEBI" id="CHEBI:18420"/>
    </cofactor>
</comment>
<dbReference type="GO" id="GO:0006302">
    <property type="term" value="P:double-strand break repair"/>
    <property type="evidence" value="ECO:0007669"/>
    <property type="project" value="TreeGrafter"/>
</dbReference>
<dbReference type="PANTHER" id="PTHR15822:SF4">
    <property type="entry name" value="TYROSYL-DNA PHOSPHODIESTERASE 2"/>
    <property type="match status" value="1"/>
</dbReference>
<dbReference type="Gene3D" id="3.60.10.10">
    <property type="entry name" value="Endonuclease/exonuclease/phosphatase"/>
    <property type="match status" value="1"/>
</dbReference>
<dbReference type="AlphaFoldDB" id="A0A1Y1YKE9"/>
<keyword evidence="6" id="KW-0227">DNA damage</keyword>
<dbReference type="Pfam" id="PF03372">
    <property type="entry name" value="Exo_endo_phos"/>
    <property type="match status" value="1"/>
</dbReference>
<name>A0A1Y1YKE9_9FUNG</name>
<evidence type="ECO:0000256" key="4">
    <source>
        <dbReference type="ARBA" id="ARBA00022722"/>
    </source>
</evidence>
<evidence type="ECO:0000313" key="13">
    <source>
        <dbReference type="Proteomes" id="UP000193498"/>
    </source>
</evidence>
<evidence type="ECO:0000256" key="5">
    <source>
        <dbReference type="ARBA" id="ARBA00022723"/>
    </source>
</evidence>
<dbReference type="PANTHER" id="PTHR15822">
    <property type="entry name" value="TRAF AND TNF RECEPTOR-ASSOCIATED PROTEIN"/>
    <property type="match status" value="1"/>
</dbReference>
<gene>
    <name evidence="12" type="ORF">K493DRAFT_367491</name>
</gene>
<dbReference type="GO" id="GO:0005737">
    <property type="term" value="C:cytoplasm"/>
    <property type="evidence" value="ECO:0007669"/>
    <property type="project" value="TreeGrafter"/>
</dbReference>
<evidence type="ECO:0000256" key="3">
    <source>
        <dbReference type="ARBA" id="ARBA00004322"/>
    </source>
</evidence>
<dbReference type="OrthoDB" id="9975959at2759"/>
<keyword evidence="9" id="KW-0234">DNA repair</keyword>
<evidence type="ECO:0000256" key="6">
    <source>
        <dbReference type="ARBA" id="ARBA00022763"/>
    </source>
</evidence>
<evidence type="ECO:0000256" key="9">
    <source>
        <dbReference type="ARBA" id="ARBA00023204"/>
    </source>
</evidence>
<keyword evidence="5" id="KW-0479">Metal-binding</keyword>
<evidence type="ECO:0000256" key="10">
    <source>
        <dbReference type="ARBA" id="ARBA00023242"/>
    </source>
</evidence>
<keyword evidence="10" id="KW-0539">Nucleus</keyword>
<dbReference type="GO" id="GO:0003697">
    <property type="term" value="F:single-stranded DNA binding"/>
    <property type="evidence" value="ECO:0007669"/>
    <property type="project" value="TreeGrafter"/>
</dbReference>
<protein>
    <recommendedName>
        <fullName evidence="11">Endonuclease/exonuclease/phosphatase domain-containing protein</fullName>
    </recommendedName>
</protein>
<accession>A0A1Y1YKE9</accession>
<evidence type="ECO:0000256" key="7">
    <source>
        <dbReference type="ARBA" id="ARBA00022801"/>
    </source>
</evidence>
<dbReference type="InterPro" id="IPR051547">
    <property type="entry name" value="TDP2-like"/>
</dbReference>
<dbReference type="GO" id="GO:0046872">
    <property type="term" value="F:metal ion binding"/>
    <property type="evidence" value="ECO:0007669"/>
    <property type="project" value="UniProtKB-KW"/>
</dbReference>
<keyword evidence="13" id="KW-1185">Reference proteome</keyword>
<dbReference type="CDD" id="cd09080">
    <property type="entry name" value="TDP2"/>
    <property type="match status" value="1"/>
</dbReference>